<sequence length="354" mass="40841">MKRREYFILYLASIASVTVVGCQAVETPSYNHTVPKDTEPLEKFIIENFITSVGLIRTDIKERKENYLSETVGLWLNYLYECEDAERFAEQVAVLRHYYVMDDLISWEINGDKTSTVNALIDDLRISRLLNLASKRFDEPSYQALAQQIGKALKHKQVETGLLTDFVDISNGVHSKTLTISYIDGVALQQFYEASIIDDEMLRQHKQVLQQAKQGATYAKAYDITTATYVTEEELHLVDQLYTALNSERWSIDTTDFAKWLQQHWQSDHKLFGRYDIISNRPTVTYESPAVYALALLYYIEREDIVMAQTFNSKLEKMQINGGYINPHTGDTHVFDNILPLLAMEVYRNARSNQ</sequence>
<dbReference type="GO" id="GO:0005975">
    <property type="term" value="P:carbohydrate metabolic process"/>
    <property type="evidence" value="ECO:0007669"/>
    <property type="project" value="InterPro"/>
</dbReference>
<evidence type="ECO:0000313" key="1">
    <source>
        <dbReference type="EMBL" id="CEA04164.1"/>
    </source>
</evidence>
<dbReference type="Gene3D" id="1.50.10.10">
    <property type="match status" value="1"/>
</dbReference>
<dbReference type="EMBL" id="LN483075">
    <property type="protein sequence ID" value="CEA04164.1"/>
    <property type="molecule type" value="Genomic_DNA"/>
</dbReference>
<name>A0A078MDA1_9BACL</name>
<accession>A0A078MDA1</accession>
<dbReference type="InterPro" id="IPR012341">
    <property type="entry name" value="6hp_glycosidase-like_sf"/>
</dbReference>
<reference evidence="1" key="1">
    <citation type="submission" date="2014-07" db="EMBL/GenBank/DDBJ databases">
        <authorList>
            <person name="Urmite Genomes Urmite Genomes"/>
        </authorList>
    </citation>
    <scope>NUCLEOTIDE SEQUENCE</scope>
    <source>
        <strain evidence="1">13S34_air</strain>
    </source>
</reference>
<dbReference type="InterPro" id="IPR008928">
    <property type="entry name" value="6-hairpin_glycosidase_sf"/>
</dbReference>
<dbReference type="AlphaFoldDB" id="A0A078MDA1"/>
<dbReference type="SUPFAM" id="SSF48208">
    <property type="entry name" value="Six-hairpin glycosidases"/>
    <property type="match status" value="1"/>
</dbReference>
<proteinExistence type="predicted"/>
<gene>
    <name evidence="1" type="ORF">BN1050_01854</name>
</gene>
<protein>
    <recommendedName>
        <fullName evidence="2">Glycosyl hydrolases family 8</fullName>
    </recommendedName>
</protein>
<dbReference type="PATRIC" id="fig|1461583.4.peg.1778"/>
<dbReference type="HOGENOM" id="CLU_062608_0_0_9"/>
<organism evidence="1">
    <name type="scientific">Metalysinibacillus saudimassiliensis</name>
    <dbReference type="NCBI Taxonomy" id="1461583"/>
    <lineage>
        <taxon>Bacteria</taxon>
        <taxon>Bacillati</taxon>
        <taxon>Bacillota</taxon>
        <taxon>Bacilli</taxon>
        <taxon>Bacillales</taxon>
        <taxon>Caryophanaceae</taxon>
        <taxon>Metalysinibacillus</taxon>
    </lineage>
</organism>
<dbReference type="PROSITE" id="PS51257">
    <property type="entry name" value="PROKAR_LIPOPROTEIN"/>
    <property type="match status" value="1"/>
</dbReference>
<evidence type="ECO:0008006" key="2">
    <source>
        <dbReference type="Google" id="ProtNLM"/>
    </source>
</evidence>